<dbReference type="PROSITE" id="PS51371">
    <property type="entry name" value="CBS"/>
    <property type="match status" value="2"/>
</dbReference>
<dbReference type="Proteomes" id="UP000287823">
    <property type="component" value="Unassembled WGS sequence"/>
</dbReference>
<dbReference type="Gene3D" id="3.10.580.10">
    <property type="entry name" value="CBS-domain"/>
    <property type="match status" value="1"/>
</dbReference>
<dbReference type="EMBL" id="PIPO01000001">
    <property type="protein sequence ID" value="RUO35038.1"/>
    <property type="molecule type" value="Genomic_DNA"/>
</dbReference>
<dbReference type="Pfam" id="PF00571">
    <property type="entry name" value="CBS"/>
    <property type="match status" value="2"/>
</dbReference>
<dbReference type="InterPro" id="IPR044729">
    <property type="entry name" value="CBS_bac"/>
</dbReference>
<keyword evidence="5" id="KW-1185">Reference proteome</keyword>
<dbReference type="PANTHER" id="PTHR43080:SF26">
    <property type="entry name" value="REGULATORY PROTEIN"/>
    <property type="match status" value="1"/>
</dbReference>
<evidence type="ECO:0000259" key="3">
    <source>
        <dbReference type="PROSITE" id="PS51371"/>
    </source>
</evidence>
<dbReference type="InterPro" id="IPR000644">
    <property type="entry name" value="CBS_dom"/>
</dbReference>
<feature type="domain" description="CBS" evidence="3">
    <location>
        <begin position="12"/>
        <end position="70"/>
    </location>
</feature>
<dbReference type="SUPFAM" id="SSF54631">
    <property type="entry name" value="CBS-domain pair"/>
    <property type="match status" value="1"/>
</dbReference>
<feature type="domain" description="CBS" evidence="3">
    <location>
        <begin position="79"/>
        <end position="136"/>
    </location>
</feature>
<sequence length="140" mass="15633">MPLRSLKVGDYMSRHPAVLTANMPIEEAVERLLRANLAGGPVVDAKKQVIGFLSEQDCLAHMLEGTYHKERSATVAECMNSEVVTVNSDTAILDLAQRFGSNRPKIYPVVDYENRLQGVISRTQVMIALDLHLRDSYHKP</sequence>
<evidence type="ECO:0000256" key="1">
    <source>
        <dbReference type="ARBA" id="ARBA00023122"/>
    </source>
</evidence>
<dbReference type="InterPro" id="IPR046342">
    <property type="entry name" value="CBS_dom_sf"/>
</dbReference>
<name>A0A432WMQ4_9GAMM</name>
<comment type="caution">
    <text evidence="4">The sequence shown here is derived from an EMBL/GenBank/DDBJ whole genome shotgun (WGS) entry which is preliminary data.</text>
</comment>
<evidence type="ECO:0000313" key="5">
    <source>
        <dbReference type="Proteomes" id="UP000287823"/>
    </source>
</evidence>
<evidence type="ECO:0000256" key="2">
    <source>
        <dbReference type="PROSITE-ProRule" id="PRU00703"/>
    </source>
</evidence>
<dbReference type="RefSeq" id="WP_126798055.1">
    <property type="nucleotide sequence ID" value="NZ_PIPO01000001.1"/>
</dbReference>
<dbReference type="CDD" id="cd04629">
    <property type="entry name" value="CBS_pair_bac"/>
    <property type="match status" value="1"/>
</dbReference>
<dbReference type="PANTHER" id="PTHR43080">
    <property type="entry name" value="CBS DOMAIN-CONTAINING PROTEIN CBSX3, MITOCHONDRIAL"/>
    <property type="match status" value="1"/>
</dbReference>
<organism evidence="4 5">
    <name type="scientific">Aliidiomarina soli</name>
    <dbReference type="NCBI Taxonomy" id="1928574"/>
    <lineage>
        <taxon>Bacteria</taxon>
        <taxon>Pseudomonadati</taxon>
        <taxon>Pseudomonadota</taxon>
        <taxon>Gammaproteobacteria</taxon>
        <taxon>Alteromonadales</taxon>
        <taxon>Idiomarinaceae</taxon>
        <taxon>Aliidiomarina</taxon>
    </lineage>
</organism>
<proteinExistence type="predicted"/>
<gene>
    <name evidence="4" type="ORF">CWE14_03315</name>
</gene>
<protein>
    <submittedName>
        <fullName evidence="4">CBS domain-containing protein</fullName>
    </submittedName>
</protein>
<dbReference type="SMART" id="SM00116">
    <property type="entry name" value="CBS"/>
    <property type="match status" value="2"/>
</dbReference>
<evidence type="ECO:0000313" key="4">
    <source>
        <dbReference type="EMBL" id="RUO35038.1"/>
    </source>
</evidence>
<accession>A0A432WMQ4</accession>
<dbReference type="AlphaFoldDB" id="A0A432WMQ4"/>
<dbReference type="InterPro" id="IPR051257">
    <property type="entry name" value="Diverse_CBS-Domain"/>
</dbReference>
<keyword evidence="1 2" id="KW-0129">CBS domain</keyword>
<reference evidence="4 5" key="1">
    <citation type="journal article" date="2011" name="Front. Microbiol.">
        <title>Genomic signatures of strain selection and enhancement in Bacillus atrophaeus var. globigii, a historical biowarfare simulant.</title>
        <authorList>
            <person name="Gibbons H.S."/>
            <person name="Broomall S.M."/>
            <person name="McNew L.A."/>
            <person name="Daligault H."/>
            <person name="Chapman C."/>
            <person name="Bruce D."/>
            <person name="Karavis M."/>
            <person name="Krepps M."/>
            <person name="McGregor P.A."/>
            <person name="Hong C."/>
            <person name="Park K.H."/>
            <person name="Akmal A."/>
            <person name="Feldman A."/>
            <person name="Lin J.S."/>
            <person name="Chang W.E."/>
            <person name="Higgs B.W."/>
            <person name="Demirev P."/>
            <person name="Lindquist J."/>
            <person name="Liem A."/>
            <person name="Fochler E."/>
            <person name="Read T.D."/>
            <person name="Tapia R."/>
            <person name="Johnson S."/>
            <person name="Bishop-Lilly K.A."/>
            <person name="Detter C."/>
            <person name="Han C."/>
            <person name="Sozhamannan S."/>
            <person name="Rosenzweig C.N."/>
            <person name="Skowronski E.W."/>
        </authorList>
    </citation>
    <scope>NUCLEOTIDE SEQUENCE [LARGE SCALE GENOMIC DNA]</scope>
    <source>
        <strain evidence="4 5">Y4G10-17</strain>
    </source>
</reference>